<dbReference type="InterPro" id="IPR036097">
    <property type="entry name" value="HisK_dim/P_sf"/>
</dbReference>
<dbReference type="EC" id="2.7.13.3" evidence="3"/>
<sequence>MTVRTRILLFAAVAVGLVAVVGGALYSLASRGLRSTEQVFAMQEQNTLYGKLTGDAVWVPHSLLEARGKGQEPDAVLAAERRRAEADFAHLRELVTIERTPEDVPGVLALVDAAQRAHLGWMERQEARVRQAGTEGEDRVLHESIDSFRTEVMPHLDTAWVMNRERLARHKRDRLVALRANQVFGVAVPLVALGLVLSLAATVLITLRRSSRELLRGAARIGRGDFTTELPVKGADEYAMLARAFNRMMEELRDTVREKERLAKAEAESSEREMRRYNTLLEETVRQRTTQLEEANAQLLFADRLVTVGQLAAGVGHEINNPLAFILGNLSYAREELDRMQGAPSPLEREELLAALSEAHEGAERVKLLVQDLKMLARADDAVSGPVDLESVLRSASKMAAHEVRQRARVVMQTEGAPRAHGNAARLCQVFLNLIINAAHAIPPGQVDQNEIRLVARQAPDARVLVEVSDTGSGIPAENLERIFRPFFTTKPAGVGSGLGLSVCQRIITMHGGDITVESQPGRGTTFRIALPVHTAGEAPAAAGAMAA</sequence>
<evidence type="ECO:0000256" key="7">
    <source>
        <dbReference type="SAM" id="Coils"/>
    </source>
</evidence>
<dbReference type="InterPro" id="IPR036890">
    <property type="entry name" value="HATPase_C_sf"/>
</dbReference>
<dbReference type="InterPro" id="IPR003661">
    <property type="entry name" value="HisK_dim/P_dom"/>
</dbReference>
<dbReference type="PROSITE" id="PS50885">
    <property type="entry name" value="HAMP"/>
    <property type="match status" value="1"/>
</dbReference>
<evidence type="ECO:0000313" key="11">
    <source>
        <dbReference type="EMBL" id="REG32009.1"/>
    </source>
</evidence>
<dbReference type="EMBL" id="QUMU01000005">
    <property type="protein sequence ID" value="REG32009.1"/>
    <property type="molecule type" value="Genomic_DNA"/>
</dbReference>
<dbReference type="SUPFAM" id="SSF47384">
    <property type="entry name" value="Homodimeric domain of signal transducing histidine kinase"/>
    <property type="match status" value="1"/>
</dbReference>
<dbReference type="RefSeq" id="WP_116120196.1">
    <property type="nucleotide sequence ID" value="NZ_QUMU01000005.1"/>
</dbReference>
<organism evidence="11 12">
    <name type="scientific">Archangium gephyra</name>
    <dbReference type="NCBI Taxonomy" id="48"/>
    <lineage>
        <taxon>Bacteria</taxon>
        <taxon>Pseudomonadati</taxon>
        <taxon>Myxococcota</taxon>
        <taxon>Myxococcia</taxon>
        <taxon>Myxococcales</taxon>
        <taxon>Cystobacterineae</taxon>
        <taxon>Archangiaceae</taxon>
        <taxon>Archangium</taxon>
    </lineage>
</organism>
<evidence type="ECO:0000313" key="12">
    <source>
        <dbReference type="Proteomes" id="UP000256345"/>
    </source>
</evidence>
<dbReference type="InterPro" id="IPR004358">
    <property type="entry name" value="Sig_transdc_His_kin-like_C"/>
</dbReference>
<evidence type="ECO:0000256" key="2">
    <source>
        <dbReference type="ARBA" id="ARBA00004370"/>
    </source>
</evidence>
<keyword evidence="8" id="KW-0472">Membrane</keyword>
<dbReference type="Pfam" id="PF02518">
    <property type="entry name" value="HATPase_c"/>
    <property type="match status" value="1"/>
</dbReference>
<dbReference type="Proteomes" id="UP000256345">
    <property type="component" value="Unassembled WGS sequence"/>
</dbReference>
<evidence type="ECO:0000256" key="4">
    <source>
        <dbReference type="ARBA" id="ARBA00022553"/>
    </source>
</evidence>
<dbReference type="PANTHER" id="PTHR43065">
    <property type="entry name" value="SENSOR HISTIDINE KINASE"/>
    <property type="match status" value="1"/>
</dbReference>
<keyword evidence="12" id="KW-1185">Reference proteome</keyword>
<dbReference type="PRINTS" id="PR00344">
    <property type="entry name" value="BCTRLSENSOR"/>
</dbReference>
<feature type="coiled-coil region" evidence="7">
    <location>
        <begin position="242"/>
        <end position="298"/>
    </location>
</feature>
<keyword evidence="6 11" id="KW-0418">Kinase</keyword>
<keyword evidence="7" id="KW-0175">Coiled coil</keyword>
<feature type="transmembrane region" description="Helical" evidence="8">
    <location>
        <begin position="183"/>
        <end position="207"/>
    </location>
</feature>
<dbReference type="SMART" id="SM00387">
    <property type="entry name" value="HATPase_c"/>
    <property type="match status" value="1"/>
</dbReference>
<dbReference type="Pfam" id="PF00672">
    <property type="entry name" value="HAMP"/>
    <property type="match status" value="1"/>
</dbReference>
<feature type="domain" description="Histidine kinase" evidence="9">
    <location>
        <begin position="314"/>
        <end position="535"/>
    </location>
</feature>
<dbReference type="Gene3D" id="6.10.340.10">
    <property type="match status" value="1"/>
</dbReference>
<comment type="caution">
    <text evidence="11">The sequence shown here is derived from an EMBL/GenBank/DDBJ whole genome shotgun (WGS) entry which is preliminary data.</text>
</comment>
<evidence type="ECO:0000259" key="10">
    <source>
        <dbReference type="PROSITE" id="PS50885"/>
    </source>
</evidence>
<feature type="domain" description="HAMP" evidence="10">
    <location>
        <begin position="205"/>
        <end position="257"/>
    </location>
</feature>
<dbReference type="CDD" id="cd00082">
    <property type="entry name" value="HisKA"/>
    <property type="match status" value="1"/>
</dbReference>
<dbReference type="Gene3D" id="3.30.565.10">
    <property type="entry name" value="Histidine kinase-like ATPase, C-terminal domain"/>
    <property type="match status" value="1"/>
</dbReference>
<dbReference type="SMART" id="SM00388">
    <property type="entry name" value="HisKA"/>
    <property type="match status" value="1"/>
</dbReference>
<comment type="subcellular location">
    <subcellularLocation>
        <location evidence="2">Membrane</location>
    </subcellularLocation>
</comment>
<dbReference type="InterPro" id="IPR005467">
    <property type="entry name" value="His_kinase_dom"/>
</dbReference>
<gene>
    <name evidence="11" type="ORF">ATI61_105336</name>
</gene>
<evidence type="ECO:0000256" key="5">
    <source>
        <dbReference type="ARBA" id="ARBA00022679"/>
    </source>
</evidence>
<dbReference type="InterPro" id="IPR003660">
    <property type="entry name" value="HAMP_dom"/>
</dbReference>
<dbReference type="InterPro" id="IPR003594">
    <property type="entry name" value="HATPase_dom"/>
</dbReference>
<dbReference type="SUPFAM" id="SSF55874">
    <property type="entry name" value="ATPase domain of HSP90 chaperone/DNA topoisomerase II/histidine kinase"/>
    <property type="match status" value="1"/>
</dbReference>
<comment type="catalytic activity">
    <reaction evidence="1">
        <text>ATP + protein L-histidine = ADP + protein N-phospho-L-histidine.</text>
        <dbReference type="EC" id="2.7.13.3"/>
    </reaction>
</comment>
<dbReference type="PROSITE" id="PS50109">
    <property type="entry name" value="HIS_KIN"/>
    <property type="match status" value="1"/>
</dbReference>
<reference evidence="11 12" key="1">
    <citation type="submission" date="2018-08" db="EMBL/GenBank/DDBJ databases">
        <title>Genomic Encyclopedia of Archaeal and Bacterial Type Strains, Phase II (KMG-II): from individual species to whole genera.</title>
        <authorList>
            <person name="Goeker M."/>
        </authorList>
    </citation>
    <scope>NUCLEOTIDE SEQUENCE [LARGE SCALE GENOMIC DNA]</scope>
    <source>
        <strain evidence="11 12">DSM 2261</strain>
    </source>
</reference>
<protein>
    <recommendedName>
        <fullName evidence="3">histidine kinase</fullName>
        <ecNumber evidence="3">2.7.13.3</ecNumber>
    </recommendedName>
</protein>
<dbReference type="Gene3D" id="1.10.287.130">
    <property type="match status" value="1"/>
</dbReference>
<keyword evidence="4" id="KW-0597">Phosphoprotein</keyword>
<dbReference type="GO" id="GO:0016301">
    <property type="term" value="F:kinase activity"/>
    <property type="evidence" value="ECO:0007669"/>
    <property type="project" value="UniProtKB-KW"/>
</dbReference>
<evidence type="ECO:0000259" key="9">
    <source>
        <dbReference type="PROSITE" id="PS50109"/>
    </source>
</evidence>
<keyword evidence="8" id="KW-1133">Transmembrane helix</keyword>
<dbReference type="Pfam" id="PF00512">
    <property type="entry name" value="HisKA"/>
    <property type="match status" value="1"/>
</dbReference>
<dbReference type="PANTHER" id="PTHR43065:SF50">
    <property type="entry name" value="HISTIDINE KINASE"/>
    <property type="match status" value="1"/>
</dbReference>
<evidence type="ECO:0000256" key="1">
    <source>
        <dbReference type="ARBA" id="ARBA00000085"/>
    </source>
</evidence>
<dbReference type="CDD" id="cd06225">
    <property type="entry name" value="HAMP"/>
    <property type="match status" value="1"/>
</dbReference>
<keyword evidence="8" id="KW-0812">Transmembrane</keyword>
<dbReference type="SUPFAM" id="SSF158472">
    <property type="entry name" value="HAMP domain-like"/>
    <property type="match status" value="1"/>
</dbReference>
<dbReference type="SMART" id="SM00304">
    <property type="entry name" value="HAMP"/>
    <property type="match status" value="1"/>
</dbReference>
<proteinExistence type="predicted"/>
<evidence type="ECO:0000256" key="8">
    <source>
        <dbReference type="SAM" id="Phobius"/>
    </source>
</evidence>
<name>A0ABX9K2C2_9BACT</name>
<evidence type="ECO:0000256" key="6">
    <source>
        <dbReference type="ARBA" id="ARBA00022777"/>
    </source>
</evidence>
<accession>A0ABX9K2C2</accession>
<evidence type="ECO:0000256" key="3">
    <source>
        <dbReference type="ARBA" id="ARBA00012438"/>
    </source>
</evidence>
<keyword evidence="5" id="KW-0808">Transferase</keyword>